<comment type="caution">
    <text evidence="5">The sequence shown here is derived from an EMBL/GenBank/DDBJ whole genome shotgun (WGS) entry which is preliminary data.</text>
</comment>
<feature type="compositionally biased region" description="Basic and acidic residues" evidence="3">
    <location>
        <begin position="81"/>
        <end position="95"/>
    </location>
</feature>
<evidence type="ECO:0000256" key="3">
    <source>
        <dbReference type="SAM" id="MobiDB-lite"/>
    </source>
</evidence>
<dbReference type="InterPro" id="IPR000795">
    <property type="entry name" value="T_Tr_GTP-bd_dom"/>
</dbReference>
<organism evidence="5 6">
    <name type="scientific">Tegillarca granosa</name>
    <name type="common">Malaysian cockle</name>
    <name type="synonym">Anadara granosa</name>
    <dbReference type="NCBI Taxonomy" id="220873"/>
    <lineage>
        <taxon>Eukaryota</taxon>
        <taxon>Metazoa</taxon>
        <taxon>Spiralia</taxon>
        <taxon>Lophotrochozoa</taxon>
        <taxon>Mollusca</taxon>
        <taxon>Bivalvia</taxon>
        <taxon>Autobranchia</taxon>
        <taxon>Pteriomorphia</taxon>
        <taxon>Arcoida</taxon>
        <taxon>Arcoidea</taxon>
        <taxon>Arcidae</taxon>
        <taxon>Tegillarca</taxon>
    </lineage>
</organism>
<feature type="compositionally biased region" description="Acidic residues" evidence="3">
    <location>
        <begin position="66"/>
        <end position="80"/>
    </location>
</feature>
<dbReference type="InterPro" id="IPR027417">
    <property type="entry name" value="P-loop_NTPase"/>
</dbReference>
<dbReference type="EMBL" id="JARBDR010000214">
    <property type="protein sequence ID" value="KAJ8317872.1"/>
    <property type="molecule type" value="Genomic_DNA"/>
</dbReference>
<protein>
    <recommendedName>
        <fullName evidence="4">Tr-type G domain-containing protein</fullName>
    </recommendedName>
</protein>
<feature type="region of interest" description="Disordered" evidence="3">
    <location>
        <begin position="1"/>
        <end position="35"/>
    </location>
</feature>
<feature type="compositionally biased region" description="Acidic residues" evidence="3">
    <location>
        <begin position="14"/>
        <end position="26"/>
    </location>
</feature>
<accession>A0ABQ9FKQ6</accession>
<feature type="compositionally biased region" description="Polar residues" evidence="3">
    <location>
        <begin position="1"/>
        <end position="10"/>
    </location>
</feature>
<evidence type="ECO:0000259" key="4">
    <source>
        <dbReference type="Pfam" id="PF00009"/>
    </source>
</evidence>
<dbReference type="Proteomes" id="UP001217089">
    <property type="component" value="Unassembled WGS sequence"/>
</dbReference>
<gene>
    <name evidence="5" type="ORF">KUTeg_002963</name>
</gene>
<proteinExistence type="predicted"/>
<dbReference type="PANTHER" id="PTHR23115">
    <property type="entry name" value="TRANSLATION FACTOR"/>
    <property type="match status" value="1"/>
</dbReference>
<evidence type="ECO:0000256" key="1">
    <source>
        <dbReference type="ARBA" id="ARBA00022741"/>
    </source>
</evidence>
<dbReference type="Pfam" id="PF00009">
    <property type="entry name" value="GTP_EFTU"/>
    <property type="match status" value="1"/>
</dbReference>
<dbReference type="SUPFAM" id="SSF52540">
    <property type="entry name" value="P-loop containing nucleoside triphosphate hydrolases"/>
    <property type="match status" value="1"/>
</dbReference>
<keyword evidence="6" id="KW-1185">Reference proteome</keyword>
<dbReference type="Gene3D" id="3.40.50.300">
    <property type="entry name" value="P-loop containing nucleotide triphosphate hydrolases"/>
    <property type="match status" value="1"/>
</dbReference>
<evidence type="ECO:0000313" key="5">
    <source>
        <dbReference type="EMBL" id="KAJ8317872.1"/>
    </source>
</evidence>
<name>A0ABQ9FKQ6_TEGGR</name>
<keyword evidence="1" id="KW-0547">Nucleotide-binding</keyword>
<sequence>MSTENGQNNAPDSWDQDVDGQDDNDPGNDLAKPLSSLNVHAPSFVPGQNVFAAEFVPTFSNPPADWENEDEEDEDMAAEEVEAKPIKKKVAEEAREGPKREHINVVFIGHVGKDVYRTSVRMFIGHVDAGKSTIGGHIMYLTGMVDKRTLEKYEREAKEKNRETW</sequence>
<evidence type="ECO:0000313" key="6">
    <source>
        <dbReference type="Proteomes" id="UP001217089"/>
    </source>
</evidence>
<keyword evidence="2" id="KW-0342">GTP-binding</keyword>
<feature type="domain" description="Tr-type G" evidence="4">
    <location>
        <begin position="122"/>
        <end position="155"/>
    </location>
</feature>
<dbReference type="InterPro" id="IPR050100">
    <property type="entry name" value="TRAFAC_GTPase_members"/>
</dbReference>
<reference evidence="5 6" key="1">
    <citation type="submission" date="2022-12" db="EMBL/GenBank/DDBJ databases">
        <title>Chromosome-level genome of Tegillarca granosa.</title>
        <authorList>
            <person name="Kim J."/>
        </authorList>
    </citation>
    <scope>NUCLEOTIDE SEQUENCE [LARGE SCALE GENOMIC DNA]</scope>
    <source>
        <strain evidence="5">Teg-2019</strain>
        <tissue evidence="5">Adductor muscle</tissue>
    </source>
</reference>
<feature type="region of interest" description="Disordered" evidence="3">
    <location>
        <begin position="60"/>
        <end position="95"/>
    </location>
</feature>
<evidence type="ECO:0000256" key="2">
    <source>
        <dbReference type="ARBA" id="ARBA00023134"/>
    </source>
</evidence>